<dbReference type="PANTHER" id="PTHR19143">
    <property type="entry name" value="FIBRINOGEN/TENASCIN/ANGIOPOEITIN"/>
    <property type="match status" value="1"/>
</dbReference>
<evidence type="ECO:0000259" key="2">
    <source>
        <dbReference type="PROSITE" id="PS51406"/>
    </source>
</evidence>
<dbReference type="Gene3D" id="4.10.530.10">
    <property type="entry name" value="Gamma-fibrinogen Carboxyl Terminal Fragment, domain 2"/>
    <property type="match status" value="1"/>
</dbReference>
<evidence type="ECO:0000313" key="4">
    <source>
        <dbReference type="Proteomes" id="UP001186944"/>
    </source>
</evidence>
<evidence type="ECO:0000256" key="1">
    <source>
        <dbReference type="SAM" id="SignalP"/>
    </source>
</evidence>
<dbReference type="InterPro" id="IPR020837">
    <property type="entry name" value="Fibrinogen_CS"/>
</dbReference>
<feature type="signal peptide" evidence="1">
    <location>
        <begin position="1"/>
        <end position="26"/>
    </location>
</feature>
<dbReference type="PROSITE" id="PS00514">
    <property type="entry name" value="FIBRINOGEN_C_1"/>
    <property type="match status" value="1"/>
</dbReference>
<gene>
    <name evidence="3" type="ORF">FSP39_013429</name>
</gene>
<comment type="caution">
    <text evidence="3">The sequence shown here is derived from an EMBL/GenBank/DDBJ whole genome shotgun (WGS) entry which is preliminary data.</text>
</comment>
<proteinExistence type="predicted"/>
<organism evidence="3 4">
    <name type="scientific">Pinctada imbricata</name>
    <name type="common">Atlantic pearl-oyster</name>
    <name type="synonym">Pinctada martensii</name>
    <dbReference type="NCBI Taxonomy" id="66713"/>
    <lineage>
        <taxon>Eukaryota</taxon>
        <taxon>Metazoa</taxon>
        <taxon>Spiralia</taxon>
        <taxon>Lophotrochozoa</taxon>
        <taxon>Mollusca</taxon>
        <taxon>Bivalvia</taxon>
        <taxon>Autobranchia</taxon>
        <taxon>Pteriomorphia</taxon>
        <taxon>Pterioida</taxon>
        <taxon>Pterioidea</taxon>
        <taxon>Pteriidae</taxon>
        <taxon>Pinctada</taxon>
    </lineage>
</organism>
<name>A0AA89C1N7_PINIB</name>
<accession>A0AA89C1N7</accession>
<dbReference type="GO" id="GO:0005615">
    <property type="term" value="C:extracellular space"/>
    <property type="evidence" value="ECO:0007669"/>
    <property type="project" value="TreeGrafter"/>
</dbReference>
<dbReference type="InterPro" id="IPR036056">
    <property type="entry name" value="Fibrinogen-like_C"/>
</dbReference>
<sequence length="123" mass="14055">MNPAKISTHTVPFGLCVMFCVVASDGASNKAHGLSSECYSFRGHDSLKEHNDMQFTTRDRDNDVYNHNCAVLYTGAWWYSMCQHSNLNGNYSTISYGKGLRWYMYNYPSSDYMKETTMKLKCG</sequence>
<protein>
    <recommendedName>
        <fullName evidence="2">Fibrinogen C-terminal domain-containing protein</fullName>
    </recommendedName>
</protein>
<dbReference type="Pfam" id="PF00147">
    <property type="entry name" value="Fibrinogen_C"/>
    <property type="match status" value="1"/>
</dbReference>
<dbReference type="SMART" id="SM00186">
    <property type="entry name" value="FBG"/>
    <property type="match status" value="1"/>
</dbReference>
<dbReference type="Proteomes" id="UP001186944">
    <property type="component" value="Unassembled WGS sequence"/>
</dbReference>
<dbReference type="InterPro" id="IPR002181">
    <property type="entry name" value="Fibrinogen_a/b/g_C_dom"/>
</dbReference>
<reference evidence="3" key="1">
    <citation type="submission" date="2019-08" db="EMBL/GenBank/DDBJ databases">
        <title>The improved chromosome-level genome for the pearl oyster Pinctada fucata martensii using PacBio sequencing and Hi-C.</title>
        <authorList>
            <person name="Zheng Z."/>
        </authorList>
    </citation>
    <scope>NUCLEOTIDE SEQUENCE</scope>
    <source>
        <strain evidence="3">ZZ-2019</strain>
        <tissue evidence="3">Adductor muscle</tissue>
    </source>
</reference>
<dbReference type="AlphaFoldDB" id="A0AA89C1N7"/>
<evidence type="ECO:0000313" key="3">
    <source>
        <dbReference type="EMBL" id="KAK3102721.1"/>
    </source>
</evidence>
<keyword evidence="1" id="KW-0732">Signal</keyword>
<dbReference type="SUPFAM" id="SSF56496">
    <property type="entry name" value="Fibrinogen C-terminal domain-like"/>
    <property type="match status" value="1"/>
</dbReference>
<dbReference type="EMBL" id="VSWD01000005">
    <property type="protein sequence ID" value="KAK3102721.1"/>
    <property type="molecule type" value="Genomic_DNA"/>
</dbReference>
<feature type="chain" id="PRO_5041687012" description="Fibrinogen C-terminal domain-containing protein" evidence="1">
    <location>
        <begin position="27"/>
        <end position="123"/>
    </location>
</feature>
<dbReference type="InterPro" id="IPR050373">
    <property type="entry name" value="Fibrinogen_C-term_domain"/>
</dbReference>
<feature type="domain" description="Fibrinogen C-terminal" evidence="2">
    <location>
        <begin position="45"/>
        <end position="123"/>
    </location>
</feature>
<dbReference type="PROSITE" id="PS51406">
    <property type="entry name" value="FIBRINOGEN_C_2"/>
    <property type="match status" value="1"/>
</dbReference>
<keyword evidence="4" id="KW-1185">Reference proteome</keyword>